<keyword evidence="4" id="KW-0675">Receptor</keyword>
<dbReference type="InterPro" id="IPR008969">
    <property type="entry name" value="CarboxyPept-like_regulatory"/>
</dbReference>
<evidence type="ECO:0000256" key="1">
    <source>
        <dbReference type="ARBA" id="ARBA00010556"/>
    </source>
</evidence>
<dbReference type="NCBIfam" id="TIGR04057">
    <property type="entry name" value="SusC_RagA_signa"/>
    <property type="match status" value="1"/>
</dbReference>
<comment type="subcellular location">
    <subcellularLocation>
        <location evidence="2">Cell outer membrane</location>
        <topology evidence="2">Multi-pass membrane protein</topology>
    </subcellularLocation>
</comment>
<sequence>MELDVPLHHWAIGSFKMKSFNQHRRLKNSLFILLFLLPGLGHAQTARQIEKRIDSLVNLGLPKSALEQVNLLDQLGHKTGNTPVKIKAAIYRMTLQSYLDENSIVGIIDTLKANIRTSVYPAKPVLQSILGAMYFVYYRENRWKFAGRSQLEKPSNDFREWDLKTIINQTDQTFRSSLQDAALEQRTPVGILDGVLDGDENTRPLRPSLYDLLAQRALDFYLDPEPALPKPKLPFSLDDPRFFADSKTFAGLGLKTSDTLSTFYTGVKLLQQLTLFHLNRHNDAALIDVDIKRLAFMQQQSHLLNKDSLYATALRGLVAQADRQHTTGAYNADPLLELAKYYHQKNNNVQARNYCNQVLSQAPNSHAGRNAQSLISDIGQKTLTANFENTSLPNQLILALINYRNVKTINYRIYRLNAAQRDAYTQIEHGSPVVVKKWIDNNLQATQPTLNGSAFLPDLHDYQPHHTEIKIDGMPAGNYLCIMADSAAAGDSTLITHAPLKVSRLSYVTRSVANGQEVIVTDRETGAPLKNVLTQLNVKSSNWHSNGYIYLDTIAAAHTDAQGRHLFPWQISGTAIVTLAMKGDTLIGENYYATSLNAPDDEDDDPEERTVLFTDRQIYRPGQTVYFKGMQLKVFKHHNEIVPNYAEDVELKDANRKVLSKLELHTNEFGTFSGNFTLPQALLNGQTSIETGNGSIQFRVEEYKRPTFKAEFLPVTESYKLKDSIKVKGRVEAFSGYGLSQARVACHITRTLTIPGLYYYPQGYTQQEIKTDTLVTDNQGAFEIRFKEDDANLTETKAIYNYNLSVDVTDAAGETHSASTQVKVGNNNISLHAGLSAQILATDTARIPASISNLNGQPQKGTLRVQVYALQNPERLFKTRNWAVPDALALTRDEYHRYFPGYTYKNEADPASWAQREQISDTTLQVAGINNYFRLNALKKQLSGTYLILLSGRNEKGDTVSNRSYVQLISADARPQQLSNWQLPFTERVARGGNARAVIGLNEPVDVLLEKISNSKLVSSQWIHAARAKEVSVPILQADTNVQVQLTMVLHNRLYTSTQWINIPAPDTRLNLKLISYRDKLQPGDKEQWRLRVTGPDSSRQSAEVMAGMYDASLDDIASPTPWSQWMPTHSQRYYSWMWNSNFAQNQVTQPFKYLYRGYTLSAYDYERLDMFAYNYWGGYNYGYYNYLRTIRSNARVLQRDAEAEQAYRNAMKKVKDGLDVTGTVTDKNIGGLPGVSVKIKGTDIGVTTNSNGNFKMRVPVNGVLQFSFIGYEQKEVTVTKAGPVKIELKASANSLNEVSVVGYGVLKKASITGAVASVKAEELGSLNEVAIHQALEGKLAGVAGASGDYNIMIRGGGSISSDKVPLYVVDGVPTEHALDTLLPADIVSIDILKDAGATAIYGAKGANGVVIISTKSGRSRLMGGQEIAVRKNFNETVFFYPQLQTDEHGNVLINFTMPDALTSWKFRSFAHTKDLKTGYFETEVVTQKQLSITANTPRFLREGDTITIAARLANLNTAVMKGKVTLQLFNGVNMQPVKLLLNPAEAQQDFNIAPSTNKAISFKMAIPAGLEALTYRLVADGGEYSDGEENTLPVLPNRMLVTESMPMMVRAGQTRSFTMNKLVNNTSTTLQNKTLTLEYTQNPVWYAVQALPYMMEFQYECSEQLFSRFYANSMAAGLVNKQPAIKRVFDLWKATNSDELKSNLEKNQELKSVLLEETPWLRDAISETEQKRRIALLFDLNKMSSELKINLDKLKDRQLRDGGFPWFGGTQSDEYITNYIVAGIGQLRRLGMVDHSNDELNDISGKARDFLSDNLINTARRQKEKSNYYDRLLSASEIYAWYALSYFADEKLNPEMQDLLASYLKLANVQWLGNGVYTQALMALAMHRFGHDADAQKIIRSLKETAQRSDDMGMYWGKNQLGYYWYQSPIETQSLLIELFSEMPGNDKEVGEMKIWLLRNKQTANWKTTKATAQACYALLLRGEDWLTTEASSTVKLGNQPLAELKPDLKADAGTGYIKTTWKDGDVKPALGNVSVSNTGKTISWGALHWQYLENLDKITPSSTDIHLERKYFVVKQTDRGEILTAVDAAHPPKTGDLLKVVVYLKAGRDFEYVQLKDMRPAGTEPVDALSGYKFQDGLWYYQVTKDVATNFFISRLNKGNYVFEYRLRVAQPGNFSTGISTVQCMYAPEFNAHSEGTRMTIR</sequence>
<dbReference type="Gene3D" id="2.170.130.10">
    <property type="entry name" value="TonB-dependent receptor, plug domain"/>
    <property type="match status" value="1"/>
</dbReference>
<dbReference type="OrthoDB" id="9767116at2"/>
<feature type="domain" description="Alpha-2-macroglobulin" evidence="3">
    <location>
        <begin position="1437"/>
        <end position="1527"/>
    </location>
</feature>
<dbReference type="InterPro" id="IPR002890">
    <property type="entry name" value="MG2"/>
</dbReference>
<dbReference type="PANTHER" id="PTHR40094:SF1">
    <property type="entry name" value="UBIQUITIN DOMAIN-CONTAINING PROTEIN"/>
    <property type="match status" value="1"/>
</dbReference>
<dbReference type="PROSITE" id="PS52016">
    <property type="entry name" value="TONB_DEPENDENT_REC_3"/>
    <property type="match status" value="1"/>
</dbReference>
<comment type="similarity">
    <text evidence="1">Belongs to the protease inhibitor I39 (alpha-2-macroglobulin) family. Bacterial alpha-2-macroglobulin subfamily.</text>
</comment>
<dbReference type="Pfam" id="PF01835">
    <property type="entry name" value="MG2"/>
    <property type="match status" value="1"/>
</dbReference>
<dbReference type="Proteomes" id="UP000244168">
    <property type="component" value="Unassembled WGS sequence"/>
</dbReference>
<dbReference type="SUPFAM" id="SSF49464">
    <property type="entry name" value="Carboxypeptidase regulatory domain-like"/>
    <property type="match status" value="1"/>
</dbReference>
<dbReference type="SUPFAM" id="SSF56935">
    <property type="entry name" value="Porins"/>
    <property type="match status" value="1"/>
</dbReference>
<comment type="caution">
    <text evidence="4">The sequence shown here is derived from an EMBL/GenBank/DDBJ whole genome shotgun (WGS) entry which is preliminary data.</text>
</comment>
<keyword evidence="5" id="KW-1185">Reference proteome</keyword>
<evidence type="ECO:0000313" key="4">
    <source>
        <dbReference type="EMBL" id="PTQ98270.1"/>
    </source>
</evidence>
<reference evidence="4 5" key="1">
    <citation type="submission" date="2018-04" db="EMBL/GenBank/DDBJ databases">
        <title>Genomic Encyclopedia of Archaeal and Bacterial Type Strains, Phase II (KMG-II): from individual species to whole genera.</title>
        <authorList>
            <person name="Goeker M."/>
        </authorList>
    </citation>
    <scope>NUCLEOTIDE SEQUENCE [LARGE SCALE GENOMIC DNA]</scope>
    <source>
        <strain evidence="4 5">DSM 26809</strain>
    </source>
</reference>
<dbReference type="InterPro" id="IPR008930">
    <property type="entry name" value="Terpenoid_cyclase/PrenylTrfase"/>
</dbReference>
<keyword evidence="2" id="KW-1134">Transmembrane beta strand</keyword>
<dbReference type="InterPro" id="IPR037066">
    <property type="entry name" value="Plug_dom_sf"/>
</dbReference>
<gene>
    <name evidence="4" type="ORF">C8P68_103431</name>
</gene>
<dbReference type="Gene3D" id="1.50.10.20">
    <property type="match status" value="1"/>
</dbReference>
<comment type="similarity">
    <text evidence="2">Belongs to the TonB-dependent receptor family.</text>
</comment>
<dbReference type="Pfam" id="PF13715">
    <property type="entry name" value="CarbopepD_reg_2"/>
    <property type="match status" value="1"/>
</dbReference>
<evidence type="ECO:0000256" key="2">
    <source>
        <dbReference type="PROSITE-ProRule" id="PRU01360"/>
    </source>
</evidence>
<proteinExistence type="inferred from homology"/>
<dbReference type="SMART" id="SM01360">
    <property type="entry name" value="A2M"/>
    <property type="match status" value="1"/>
</dbReference>
<evidence type="ECO:0000313" key="5">
    <source>
        <dbReference type="Proteomes" id="UP000244168"/>
    </source>
</evidence>
<keyword evidence="2" id="KW-0812">Transmembrane</keyword>
<accession>A0A2T5JBM8</accession>
<dbReference type="InterPro" id="IPR001599">
    <property type="entry name" value="Macroglobln_a2"/>
</dbReference>
<dbReference type="Gene3D" id="2.60.40.1930">
    <property type="match status" value="1"/>
</dbReference>
<dbReference type="PANTHER" id="PTHR40094">
    <property type="entry name" value="ALPHA-2-MACROGLOBULIN HOMOLOG"/>
    <property type="match status" value="1"/>
</dbReference>
<organism evidence="4 5">
    <name type="scientific">Mucilaginibacter yixingensis</name>
    <dbReference type="NCBI Taxonomy" id="1295612"/>
    <lineage>
        <taxon>Bacteria</taxon>
        <taxon>Pseudomonadati</taxon>
        <taxon>Bacteroidota</taxon>
        <taxon>Sphingobacteriia</taxon>
        <taxon>Sphingobacteriales</taxon>
        <taxon>Sphingobacteriaceae</taxon>
        <taxon>Mucilaginibacter</taxon>
    </lineage>
</organism>
<dbReference type="SUPFAM" id="SSF48239">
    <property type="entry name" value="Terpenoid cyclases/Protein prenyltransferases"/>
    <property type="match status" value="1"/>
</dbReference>
<protein>
    <submittedName>
        <fullName evidence="4">TonB-dependent SusC/RagA subfamily outer membrane receptor</fullName>
    </submittedName>
</protein>
<dbReference type="Gene3D" id="2.60.40.1120">
    <property type="entry name" value="Carboxypeptidase-like, regulatory domain"/>
    <property type="match status" value="1"/>
</dbReference>
<dbReference type="InterPro" id="IPR012910">
    <property type="entry name" value="Plug_dom"/>
</dbReference>
<dbReference type="Pfam" id="PF17973">
    <property type="entry name" value="bMG10"/>
    <property type="match status" value="1"/>
</dbReference>
<keyword evidence="2" id="KW-0472">Membrane</keyword>
<dbReference type="GO" id="GO:0004866">
    <property type="term" value="F:endopeptidase inhibitor activity"/>
    <property type="evidence" value="ECO:0007669"/>
    <property type="project" value="InterPro"/>
</dbReference>
<dbReference type="InterPro" id="IPR039426">
    <property type="entry name" value="TonB-dep_rcpt-like"/>
</dbReference>
<dbReference type="Pfam" id="PF07715">
    <property type="entry name" value="Plug"/>
    <property type="match status" value="1"/>
</dbReference>
<dbReference type="InterPro" id="IPR023997">
    <property type="entry name" value="TonB-dep_OMP_SusC/RagA_CS"/>
</dbReference>
<dbReference type="InterPro" id="IPR041246">
    <property type="entry name" value="Bact_MG10"/>
</dbReference>
<name>A0A2T5JBM8_9SPHI</name>
<keyword evidence="2" id="KW-0998">Cell outer membrane</keyword>
<dbReference type="InterPro" id="IPR051802">
    <property type="entry name" value="YfhM-like"/>
</dbReference>
<keyword evidence="2" id="KW-0813">Transport</keyword>
<dbReference type="GO" id="GO:0009279">
    <property type="term" value="C:cell outer membrane"/>
    <property type="evidence" value="ECO:0007669"/>
    <property type="project" value="UniProtKB-SubCell"/>
</dbReference>
<dbReference type="EMBL" id="QAOQ01000003">
    <property type="protein sequence ID" value="PTQ98270.1"/>
    <property type="molecule type" value="Genomic_DNA"/>
</dbReference>
<evidence type="ECO:0000259" key="3">
    <source>
        <dbReference type="SMART" id="SM01360"/>
    </source>
</evidence>
<dbReference type="Pfam" id="PF00207">
    <property type="entry name" value="A2M"/>
    <property type="match status" value="1"/>
</dbReference>